<gene>
    <name evidence="1" type="ORF">SCALOS_LOCUS1092</name>
</gene>
<dbReference type="EMBL" id="CAJVPM010000661">
    <property type="protein sequence ID" value="CAG8449005.1"/>
    <property type="molecule type" value="Genomic_DNA"/>
</dbReference>
<evidence type="ECO:0000313" key="2">
    <source>
        <dbReference type="Proteomes" id="UP000789860"/>
    </source>
</evidence>
<reference evidence="1" key="1">
    <citation type="submission" date="2021-06" db="EMBL/GenBank/DDBJ databases">
        <authorList>
            <person name="Kallberg Y."/>
            <person name="Tangrot J."/>
            <person name="Rosling A."/>
        </authorList>
    </citation>
    <scope>NUCLEOTIDE SEQUENCE</scope>
    <source>
        <strain evidence="1">AU212A</strain>
    </source>
</reference>
<comment type="caution">
    <text evidence="1">The sequence shown here is derived from an EMBL/GenBank/DDBJ whole genome shotgun (WGS) entry which is preliminary data.</text>
</comment>
<sequence length="39" mass="4601">MRQKVAIATAWNRLDEEKQKANKYTMISAQWSCDWVNAD</sequence>
<name>A0ACA9K318_9GLOM</name>
<organism evidence="1 2">
    <name type="scientific">Scutellospora calospora</name>
    <dbReference type="NCBI Taxonomy" id="85575"/>
    <lineage>
        <taxon>Eukaryota</taxon>
        <taxon>Fungi</taxon>
        <taxon>Fungi incertae sedis</taxon>
        <taxon>Mucoromycota</taxon>
        <taxon>Glomeromycotina</taxon>
        <taxon>Glomeromycetes</taxon>
        <taxon>Diversisporales</taxon>
        <taxon>Gigasporaceae</taxon>
        <taxon>Scutellospora</taxon>
    </lineage>
</organism>
<keyword evidence="2" id="KW-1185">Reference proteome</keyword>
<accession>A0ACA9K318</accession>
<proteinExistence type="predicted"/>
<protein>
    <submittedName>
        <fullName evidence="1">9552_t:CDS:1</fullName>
    </submittedName>
</protein>
<evidence type="ECO:0000313" key="1">
    <source>
        <dbReference type="EMBL" id="CAG8449005.1"/>
    </source>
</evidence>
<dbReference type="Proteomes" id="UP000789860">
    <property type="component" value="Unassembled WGS sequence"/>
</dbReference>